<evidence type="ECO:0000256" key="3">
    <source>
        <dbReference type="ARBA" id="ARBA00022801"/>
    </source>
</evidence>
<dbReference type="GO" id="GO:0009395">
    <property type="term" value="P:phospholipid catabolic process"/>
    <property type="evidence" value="ECO:0007669"/>
    <property type="project" value="TreeGrafter"/>
</dbReference>
<dbReference type="Pfam" id="PF04916">
    <property type="entry name" value="Phospholip_B"/>
    <property type="match status" value="1"/>
</dbReference>
<organism evidence="8 9">
    <name type="scientific">Rhipicephalus sanguineus</name>
    <name type="common">Brown dog tick</name>
    <name type="synonym">Ixodes sanguineus</name>
    <dbReference type="NCBI Taxonomy" id="34632"/>
    <lineage>
        <taxon>Eukaryota</taxon>
        <taxon>Metazoa</taxon>
        <taxon>Ecdysozoa</taxon>
        <taxon>Arthropoda</taxon>
        <taxon>Chelicerata</taxon>
        <taxon>Arachnida</taxon>
        <taxon>Acari</taxon>
        <taxon>Parasitiformes</taxon>
        <taxon>Ixodida</taxon>
        <taxon>Ixodoidea</taxon>
        <taxon>Ixodidae</taxon>
        <taxon>Rhipicephalinae</taxon>
        <taxon>Rhipicephalus</taxon>
        <taxon>Rhipicephalus</taxon>
    </lineage>
</organism>
<evidence type="ECO:0000256" key="2">
    <source>
        <dbReference type="ARBA" id="ARBA00022729"/>
    </source>
</evidence>
<evidence type="ECO:0000313" key="9">
    <source>
        <dbReference type="Proteomes" id="UP000821837"/>
    </source>
</evidence>
<accession>A0A9D4Q1D5</accession>
<proteinExistence type="inferred from homology"/>
<evidence type="ECO:0000256" key="7">
    <source>
        <dbReference type="RuleBase" id="RU364138"/>
    </source>
</evidence>
<evidence type="ECO:0000256" key="6">
    <source>
        <dbReference type="ARBA" id="ARBA00023180"/>
    </source>
</evidence>
<gene>
    <name evidence="8" type="ORF">HPB52_017569</name>
</gene>
<name>A0A9D4Q1D5_RHISA</name>
<dbReference type="EMBL" id="JABSTV010001249">
    <property type="protein sequence ID" value="KAH7962704.1"/>
    <property type="molecule type" value="Genomic_DNA"/>
</dbReference>
<keyword evidence="2" id="KW-0732">Signal</keyword>
<dbReference type="EC" id="3.1.1.-" evidence="7"/>
<comment type="similarity">
    <text evidence="1 7">Belongs to the phospholipase B-like family.</text>
</comment>
<evidence type="ECO:0000256" key="4">
    <source>
        <dbReference type="ARBA" id="ARBA00022963"/>
    </source>
</evidence>
<reference evidence="8" key="1">
    <citation type="journal article" date="2020" name="Cell">
        <title>Large-Scale Comparative Analyses of Tick Genomes Elucidate Their Genetic Diversity and Vector Capacities.</title>
        <authorList>
            <consortium name="Tick Genome and Microbiome Consortium (TIGMIC)"/>
            <person name="Jia N."/>
            <person name="Wang J."/>
            <person name="Shi W."/>
            <person name="Du L."/>
            <person name="Sun Y."/>
            <person name="Zhan W."/>
            <person name="Jiang J.F."/>
            <person name="Wang Q."/>
            <person name="Zhang B."/>
            <person name="Ji P."/>
            <person name="Bell-Sakyi L."/>
            <person name="Cui X.M."/>
            <person name="Yuan T.T."/>
            <person name="Jiang B.G."/>
            <person name="Yang W.F."/>
            <person name="Lam T.T."/>
            <person name="Chang Q.C."/>
            <person name="Ding S.J."/>
            <person name="Wang X.J."/>
            <person name="Zhu J.G."/>
            <person name="Ruan X.D."/>
            <person name="Zhao L."/>
            <person name="Wei J.T."/>
            <person name="Ye R.Z."/>
            <person name="Que T.C."/>
            <person name="Du C.H."/>
            <person name="Zhou Y.H."/>
            <person name="Cheng J.X."/>
            <person name="Dai P.F."/>
            <person name="Guo W.B."/>
            <person name="Han X.H."/>
            <person name="Huang E.J."/>
            <person name="Li L.F."/>
            <person name="Wei W."/>
            <person name="Gao Y.C."/>
            <person name="Liu J.Z."/>
            <person name="Shao H.Z."/>
            <person name="Wang X."/>
            <person name="Wang C.C."/>
            <person name="Yang T.C."/>
            <person name="Huo Q.B."/>
            <person name="Li W."/>
            <person name="Chen H.Y."/>
            <person name="Chen S.E."/>
            <person name="Zhou L.G."/>
            <person name="Ni X.B."/>
            <person name="Tian J.H."/>
            <person name="Sheng Y."/>
            <person name="Liu T."/>
            <person name="Pan Y.S."/>
            <person name="Xia L.Y."/>
            <person name="Li J."/>
            <person name="Zhao F."/>
            <person name="Cao W.C."/>
        </authorList>
    </citation>
    <scope>NUCLEOTIDE SEQUENCE</scope>
    <source>
        <strain evidence="8">Rsan-2018</strain>
    </source>
</reference>
<evidence type="ECO:0000256" key="5">
    <source>
        <dbReference type="ARBA" id="ARBA00023098"/>
    </source>
</evidence>
<keyword evidence="5 7" id="KW-0443">Lipid metabolism</keyword>
<sequence length="144" mass="16014">MKFGRLEDTHSLLALTCSALIKMAPGNRDIYFAHTSWFTYKSMLRIQKMYKFPWHTAAQSNLRVARSRSELGDTLSADQQQSLWQEIATTLNSMGPATKHAAGYRRFWNDLVAQFKGNAGVVSDATPATAANPPDQCLCCGIAR</sequence>
<dbReference type="AlphaFoldDB" id="A0A9D4Q1D5"/>
<reference evidence="8" key="2">
    <citation type="submission" date="2021-09" db="EMBL/GenBank/DDBJ databases">
        <authorList>
            <person name="Jia N."/>
            <person name="Wang J."/>
            <person name="Shi W."/>
            <person name="Du L."/>
            <person name="Sun Y."/>
            <person name="Zhan W."/>
            <person name="Jiang J."/>
            <person name="Wang Q."/>
            <person name="Zhang B."/>
            <person name="Ji P."/>
            <person name="Sakyi L.B."/>
            <person name="Cui X."/>
            <person name="Yuan T."/>
            <person name="Jiang B."/>
            <person name="Yang W."/>
            <person name="Lam T.T.-Y."/>
            <person name="Chang Q."/>
            <person name="Ding S."/>
            <person name="Wang X."/>
            <person name="Zhu J."/>
            <person name="Ruan X."/>
            <person name="Zhao L."/>
            <person name="Wei J."/>
            <person name="Que T."/>
            <person name="Du C."/>
            <person name="Cheng J."/>
            <person name="Dai P."/>
            <person name="Han X."/>
            <person name="Huang E."/>
            <person name="Gao Y."/>
            <person name="Liu J."/>
            <person name="Shao H."/>
            <person name="Ye R."/>
            <person name="Li L."/>
            <person name="Wei W."/>
            <person name="Wang X."/>
            <person name="Wang C."/>
            <person name="Huo Q."/>
            <person name="Li W."/>
            <person name="Guo W."/>
            <person name="Chen H."/>
            <person name="Chen S."/>
            <person name="Zhou L."/>
            <person name="Zhou L."/>
            <person name="Ni X."/>
            <person name="Tian J."/>
            <person name="Zhou Y."/>
            <person name="Sheng Y."/>
            <person name="Liu T."/>
            <person name="Pan Y."/>
            <person name="Xia L."/>
            <person name="Li J."/>
            <person name="Zhao F."/>
            <person name="Cao W."/>
        </authorList>
    </citation>
    <scope>NUCLEOTIDE SEQUENCE</scope>
    <source>
        <strain evidence="8">Rsan-2018</strain>
        <tissue evidence="8">Larvae</tissue>
    </source>
</reference>
<protein>
    <recommendedName>
        <fullName evidence="7">Phospholipase B-like</fullName>
        <ecNumber evidence="7">3.1.1.-</ecNumber>
    </recommendedName>
</protein>
<keyword evidence="6" id="KW-0325">Glycoprotein</keyword>
<dbReference type="PANTHER" id="PTHR12370:SF3">
    <property type="entry name" value="PHOSPHOLIPASE B-LIKE 2-RELATED"/>
    <property type="match status" value="1"/>
</dbReference>
<dbReference type="VEuPathDB" id="VectorBase:RSAN_043137"/>
<dbReference type="GO" id="GO:0005576">
    <property type="term" value="C:extracellular region"/>
    <property type="evidence" value="ECO:0007669"/>
    <property type="project" value="TreeGrafter"/>
</dbReference>
<keyword evidence="3 7" id="KW-0378">Hydrolase</keyword>
<keyword evidence="4 7" id="KW-0442">Lipid degradation</keyword>
<comment type="caution">
    <text evidence="8">The sequence shown here is derived from an EMBL/GenBank/DDBJ whole genome shotgun (WGS) entry which is preliminary data.</text>
</comment>
<dbReference type="GO" id="GO:0004620">
    <property type="term" value="F:phospholipase activity"/>
    <property type="evidence" value="ECO:0007669"/>
    <property type="project" value="InterPro"/>
</dbReference>
<dbReference type="Gene3D" id="3.60.60.30">
    <property type="match status" value="1"/>
</dbReference>
<comment type="function">
    <text evidence="7">Putative phospholipase.</text>
</comment>
<dbReference type="InterPro" id="IPR007000">
    <property type="entry name" value="PLipase_B-like"/>
</dbReference>
<dbReference type="PANTHER" id="PTHR12370">
    <property type="entry name" value="PHOSPHOLIPASE B-RELATED"/>
    <property type="match status" value="1"/>
</dbReference>
<evidence type="ECO:0000313" key="8">
    <source>
        <dbReference type="EMBL" id="KAH7962704.1"/>
    </source>
</evidence>
<evidence type="ECO:0000256" key="1">
    <source>
        <dbReference type="ARBA" id="ARBA00007835"/>
    </source>
</evidence>
<keyword evidence="9" id="KW-1185">Reference proteome</keyword>
<dbReference type="Proteomes" id="UP000821837">
    <property type="component" value="Chromosome 3"/>
</dbReference>